<evidence type="ECO:0000256" key="3">
    <source>
        <dbReference type="ARBA" id="ARBA00022723"/>
    </source>
</evidence>
<dbReference type="GO" id="GO:0030246">
    <property type="term" value="F:carbohydrate binding"/>
    <property type="evidence" value="ECO:0007669"/>
    <property type="project" value="UniProtKB-KW"/>
</dbReference>
<dbReference type="FunFam" id="2.10.250.10:FF:000002">
    <property type="entry name" value="Calreticulin"/>
    <property type="match status" value="1"/>
</dbReference>
<evidence type="ECO:0000256" key="6">
    <source>
        <dbReference type="ARBA" id="ARBA00022737"/>
    </source>
</evidence>
<dbReference type="Gene3D" id="2.10.250.10">
    <property type="entry name" value="Calreticulin/calnexin, P domain"/>
    <property type="match status" value="1"/>
</dbReference>
<dbReference type="PROSITE" id="PS00804">
    <property type="entry name" value="CALRETICULIN_2"/>
    <property type="match status" value="1"/>
</dbReference>
<keyword evidence="7 12" id="KW-0256">Endoplasmic reticulum</keyword>
<keyword evidence="6" id="KW-0677">Repeat</keyword>
<accession>A0A9N8WII2</accession>
<feature type="chain" id="PRO_5040533033" evidence="12">
    <location>
        <begin position="22"/>
        <end position="507"/>
    </location>
</feature>
<dbReference type="GO" id="GO:0005789">
    <property type="term" value="C:endoplasmic reticulum membrane"/>
    <property type="evidence" value="ECO:0007669"/>
    <property type="project" value="TreeGrafter"/>
</dbReference>
<evidence type="ECO:0000313" key="15">
    <source>
        <dbReference type="Proteomes" id="UP000789342"/>
    </source>
</evidence>
<dbReference type="SUPFAM" id="SSF63887">
    <property type="entry name" value="P-domain of calnexin/calreticulin"/>
    <property type="match status" value="1"/>
</dbReference>
<feature type="compositionally biased region" description="Basic and acidic residues" evidence="13">
    <location>
        <begin position="432"/>
        <end position="444"/>
    </location>
</feature>
<feature type="region of interest" description="Disordered" evidence="13">
    <location>
        <begin position="225"/>
        <end position="256"/>
    </location>
</feature>
<feature type="compositionally biased region" description="Acidic residues" evidence="13">
    <location>
        <begin position="486"/>
        <end position="497"/>
    </location>
</feature>
<evidence type="ECO:0000256" key="1">
    <source>
        <dbReference type="ARBA" id="ARBA00004319"/>
    </source>
</evidence>
<evidence type="ECO:0000256" key="5">
    <source>
        <dbReference type="ARBA" id="ARBA00022734"/>
    </source>
</evidence>
<dbReference type="InterPro" id="IPR001580">
    <property type="entry name" value="Calret/calnex"/>
</dbReference>
<dbReference type="Proteomes" id="UP000789342">
    <property type="component" value="Unassembled WGS sequence"/>
</dbReference>
<feature type="region of interest" description="Disordered" evidence="13">
    <location>
        <begin position="355"/>
        <end position="507"/>
    </location>
</feature>
<reference evidence="14" key="1">
    <citation type="submission" date="2021-06" db="EMBL/GenBank/DDBJ databases">
        <authorList>
            <person name="Kallberg Y."/>
            <person name="Tangrot J."/>
            <person name="Rosling A."/>
        </authorList>
    </citation>
    <scope>NUCLEOTIDE SEQUENCE</scope>
    <source>
        <strain evidence="14">CL551</strain>
    </source>
</reference>
<keyword evidence="9" id="KW-0106">Calcium</keyword>
<dbReference type="Gene3D" id="2.60.120.200">
    <property type="match status" value="1"/>
</dbReference>
<dbReference type="Pfam" id="PF00262">
    <property type="entry name" value="Calreticulin"/>
    <property type="match status" value="2"/>
</dbReference>
<comment type="caution">
    <text evidence="14">The sequence shown here is derived from an EMBL/GenBank/DDBJ whole genome shotgun (WGS) entry which is preliminary data.</text>
</comment>
<dbReference type="GO" id="GO:0005509">
    <property type="term" value="F:calcium ion binding"/>
    <property type="evidence" value="ECO:0007669"/>
    <property type="project" value="InterPro"/>
</dbReference>
<dbReference type="GO" id="GO:0006457">
    <property type="term" value="P:protein folding"/>
    <property type="evidence" value="ECO:0007669"/>
    <property type="project" value="InterPro"/>
</dbReference>
<evidence type="ECO:0000256" key="12">
    <source>
        <dbReference type="RuleBase" id="RU362126"/>
    </source>
</evidence>
<dbReference type="GO" id="GO:0005788">
    <property type="term" value="C:endoplasmic reticulum lumen"/>
    <property type="evidence" value="ECO:0007669"/>
    <property type="project" value="UniProtKB-SubCell"/>
</dbReference>
<keyword evidence="5" id="KW-0430">Lectin</keyword>
<feature type="compositionally biased region" description="Basic and acidic residues" evidence="13">
    <location>
        <begin position="355"/>
        <end position="364"/>
    </location>
</feature>
<feature type="compositionally biased region" description="Basic and acidic residues" evidence="13">
    <location>
        <begin position="406"/>
        <end position="418"/>
    </location>
</feature>
<gene>
    <name evidence="14" type="ORF">AMORRO_LOCUS2653</name>
</gene>
<keyword evidence="8" id="KW-0862">Zinc</keyword>
<dbReference type="InterPro" id="IPR013320">
    <property type="entry name" value="ConA-like_dom_sf"/>
</dbReference>
<protein>
    <submittedName>
        <fullName evidence="14">9350_t:CDS:1</fullName>
    </submittedName>
</protein>
<feature type="signal peptide" evidence="12">
    <location>
        <begin position="1"/>
        <end position="21"/>
    </location>
</feature>
<dbReference type="AlphaFoldDB" id="A0A9N8WII2"/>
<dbReference type="PROSITE" id="PS00805">
    <property type="entry name" value="CALRETICULIN_REPEAT"/>
    <property type="match status" value="1"/>
</dbReference>
<dbReference type="InterPro" id="IPR018124">
    <property type="entry name" value="Calret/calnex_CS"/>
</dbReference>
<dbReference type="PANTHER" id="PTHR11073:SF2">
    <property type="entry name" value="CALRETICULIN"/>
    <property type="match status" value="1"/>
</dbReference>
<dbReference type="EMBL" id="CAJVPV010001158">
    <property type="protein sequence ID" value="CAG8488323.1"/>
    <property type="molecule type" value="Genomic_DNA"/>
</dbReference>
<evidence type="ECO:0000256" key="10">
    <source>
        <dbReference type="ARBA" id="ARBA00023186"/>
    </source>
</evidence>
<evidence type="ECO:0000256" key="2">
    <source>
        <dbReference type="ARBA" id="ARBA00010983"/>
    </source>
</evidence>
<evidence type="ECO:0000313" key="14">
    <source>
        <dbReference type="EMBL" id="CAG8488323.1"/>
    </source>
</evidence>
<keyword evidence="4 12" id="KW-0732">Signal</keyword>
<evidence type="ECO:0000256" key="8">
    <source>
        <dbReference type="ARBA" id="ARBA00022833"/>
    </source>
</evidence>
<keyword evidence="10 12" id="KW-0143">Chaperone</keyword>
<proteinExistence type="inferred from homology"/>
<evidence type="ECO:0000256" key="9">
    <source>
        <dbReference type="ARBA" id="ARBA00022837"/>
    </source>
</evidence>
<feature type="compositionally biased region" description="Basic and acidic residues" evidence="13">
    <location>
        <begin position="387"/>
        <end position="396"/>
    </location>
</feature>
<evidence type="ECO:0000256" key="13">
    <source>
        <dbReference type="SAM" id="MobiDB-lite"/>
    </source>
</evidence>
<evidence type="ECO:0000256" key="11">
    <source>
        <dbReference type="PIRSR" id="PIRSR601580-3"/>
    </source>
</evidence>
<dbReference type="OrthoDB" id="1938156at2759"/>
<feature type="disulfide bond" evidence="11">
    <location>
        <begin position="107"/>
        <end position="139"/>
    </location>
</feature>
<dbReference type="PRINTS" id="PR00626">
    <property type="entry name" value="CALRETICULIN"/>
</dbReference>
<dbReference type="FunFam" id="2.60.120.200:FF:000018">
    <property type="entry name" value="Calreticulin 1b"/>
    <property type="match status" value="1"/>
</dbReference>
<dbReference type="GO" id="GO:0051082">
    <property type="term" value="F:unfolded protein binding"/>
    <property type="evidence" value="ECO:0007669"/>
    <property type="project" value="InterPro"/>
</dbReference>
<keyword evidence="15" id="KW-1185">Reference proteome</keyword>
<dbReference type="GO" id="GO:0036503">
    <property type="term" value="P:ERAD pathway"/>
    <property type="evidence" value="ECO:0007669"/>
    <property type="project" value="TreeGrafter"/>
</dbReference>
<evidence type="ECO:0000256" key="7">
    <source>
        <dbReference type="ARBA" id="ARBA00022824"/>
    </source>
</evidence>
<keyword evidence="11" id="KW-1015">Disulfide bond</keyword>
<feature type="compositionally biased region" description="Low complexity" evidence="13">
    <location>
        <begin position="445"/>
        <end position="467"/>
    </location>
</feature>
<comment type="subcellular location">
    <subcellularLocation>
        <location evidence="1">Endoplasmic reticulum lumen</location>
    </subcellularLocation>
</comment>
<dbReference type="PANTHER" id="PTHR11073">
    <property type="entry name" value="CALRETICULIN AND CALNEXIN"/>
    <property type="match status" value="1"/>
</dbReference>
<dbReference type="SUPFAM" id="SSF49899">
    <property type="entry name" value="Concanavalin A-like lectins/glucanases"/>
    <property type="match status" value="1"/>
</dbReference>
<sequence length="507" mass="57654">MKKYIILLSASLLAISTFASADIYLKETFSDDDWTKRWVYSKHRDDLGKFELSAGQFYAHEVESRGLKTSEDARFYAISTKLDKVLDNSDKDLVVQFSVKHEQNIDCGGGYVKLLPPEFDPLSFKGESPYNIMFGPDICGSTRKVHVILGHKGENKQVKKEISAPSDQLTHLYTLVLKSNHTYTVFVDNKEELSGTIEDDFDLLPPKEIKDPDAKKPEDWVDLVEIPDPDDVKPTDWVDGPETIPDPEAKKPDDWDDDMDGDWEPPQIANPDYKGEWKQKLIPNPEYKGPWSAPLIPNPEYKEEPSLHAYKSAYIGFDLWQVKSGTIFDNILITDDVEFAKEFAEETFVKFRETEKEAKRKLDKTDEDTDGSESKDKEEDEDDIIDMEVKVGDDGKVVVSEPDPSFDLKDDDKPKPDDVPPVVEQIQDDLEIDIKEDKKVEETSKTVSESTDSSSVSEESATTSSSKPTEKETTTSLSSPVKQERDEFDDLFEEFEQELSSPKRDEL</sequence>
<keyword evidence="3" id="KW-0479">Metal-binding</keyword>
<name>A0A9N8WII2_9GLOM</name>
<dbReference type="InterPro" id="IPR009033">
    <property type="entry name" value="Calreticulin/calnexin_P_dom_sf"/>
</dbReference>
<comment type="similarity">
    <text evidence="2 12">Belongs to the calreticulin family.</text>
</comment>
<evidence type="ECO:0000256" key="4">
    <source>
        <dbReference type="ARBA" id="ARBA00022729"/>
    </source>
</evidence>
<organism evidence="14 15">
    <name type="scientific">Acaulospora morrowiae</name>
    <dbReference type="NCBI Taxonomy" id="94023"/>
    <lineage>
        <taxon>Eukaryota</taxon>
        <taxon>Fungi</taxon>
        <taxon>Fungi incertae sedis</taxon>
        <taxon>Mucoromycota</taxon>
        <taxon>Glomeromycotina</taxon>
        <taxon>Glomeromycetes</taxon>
        <taxon>Diversisporales</taxon>
        <taxon>Acaulosporaceae</taxon>
        <taxon>Acaulospora</taxon>
    </lineage>
</organism>
<dbReference type="PROSITE" id="PS00803">
    <property type="entry name" value="CALRETICULIN_1"/>
    <property type="match status" value="1"/>
</dbReference>